<dbReference type="Pfam" id="PF12796">
    <property type="entry name" value="Ank_2"/>
    <property type="match status" value="3"/>
</dbReference>
<dbReference type="Gene3D" id="1.25.40.20">
    <property type="entry name" value="Ankyrin repeat-containing domain"/>
    <property type="match status" value="4"/>
</dbReference>
<dbReference type="Pfam" id="PF22939">
    <property type="entry name" value="WHD_GPIID"/>
    <property type="match status" value="1"/>
</dbReference>
<dbReference type="Pfam" id="PF00023">
    <property type="entry name" value="Ank"/>
    <property type="match status" value="1"/>
</dbReference>
<feature type="repeat" description="ANK" evidence="2">
    <location>
        <begin position="872"/>
        <end position="906"/>
    </location>
</feature>
<dbReference type="PANTHER" id="PTHR10039:SF15">
    <property type="entry name" value="NACHT DOMAIN-CONTAINING PROTEIN"/>
    <property type="match status" value="1"/>
</dbReference>
<dbReference type="Pfam" id="PF24883">
    <property type="entry name" value="NPHP3_N"/>
    <property type="match status" value="1"/>
</dbReference>
<dbReference type="SUPFAM" id="SSF52540">
    <property type="entry name" value="P-loop containing nucleoside triphosphate hydrolases"/>
    <property type="match status" value="1"/>
</dbReference>
<keyword evidence="1" id="KW-0677">Repeat</keyword>
<dbReference type="InParanoid" id="A0A084QPA3"/>
<gene>
    <name evidence="5" type="ORF">S40285_06129</name>
</gene>
<dbReference type="InterPro" id="IPR002110">
    <property type="entry name" value="Ankyrin_rpt"/>
</dbReference>
<dbReference type="HOGENOM" id="CLU_000288_34_23_1"/>
<dbReference type="Proteomes" id="UP000028524">
    <property type="component" value="Unassembled WGS sequence"/>
</dbReference>
<dbReference type="OMA" id="ISTECAD"/>
<dbReference type="PROSITE" id="PS50088">
    <property type="entry name" value="ANK_REPEAT"/>
    <property type="match status" value="4"/>
</dbReference>
<dbReference type="AlphaFoldDB" id="A0A084QPA3"/>
<dbReference type="InterPro" id="IPR054471">
    <property type="entry name" value="GPIID_WHD"/>
</dbReference>
<sequence>MSIGVGVGDFIKIIELVTQARKRFVDAPSEYNGISNEYVKVAPTLHIPTDLSFTGRLTNFSSVVQNMEDLLSGCEPPPEQLANLQIIRDDSVRLLNDLLERLNKDRDIGVRSLSMTQSVKRAWKRFNWNPNDIQDFRRRISLNLLLLNTVERQLSRIHQDINQLIEQSNTQKRIEILRWIGTIEHGSCQSEIFKKHADGTGEWFLRSIEFRKWIETKEAVLFCPGLPGAGKTCIASIVVQHLQDLFDNKSDVGIAYHYCDFRHQDSENSTVILASILKQLAQRLGSLPQSLIVLYDKHEENGTRPSFREIISTLKSVASLHSRVFIVIDGLDECPAWREILAQIRGLQGANALVTSRAIPEIADDKELEGSSVLEIRASDADVREYLYRRMPELSRFVMRDKQLQEDICKAILESFGGMFLLARLHLDSLIGKMSVKTLKNALAALPTGSSAYDGAYLAAMERIHRQPTERQNLAKNVLAWLAFAKRPLKVAELRAAVAVEGKDSNLDEESLVDIEDMVSICAGLVTVDKESQTVILIHYTTQEYLERNREDWRPDADAAIAFSCFTYLLFPVFDVEFLEVDLLLRGQETDRQLHPLLSYSVEHGALHACLAISEPSPVGRFFLSESRMPRNLLLIAAKHGGAQAEATAEWLIERGVCTDIWDLDRKTPLHYAVLNGWKRCVRLLLQRGACLDSDVGNMTPFHYTVKTQAEEISQVFINTGTPVDTPLTREIYMPVSQKGRVIYVKKDGAQNPIRDGCIEKGLTGLHFAALTGNQQMTKFLLDHGANPNFLSDHDETPFHLALRRDLYGPRWPVDFWNDPMARIEAAFDLLDSDDSEDECLSTQAQVYGARSTIISLLLEHPQVDVNAQDVFGISSMHIAARGADSTESMIRRLIEKGARISARTKNGETPLHLASRNGNMEAVNTLLEYGADPMDRDFNGLNALHYAAKKLHEGIMQTVVTHTPETSVEVILKSKDKNKENVWHHVLSNKVKVNISIVNYLLQWPFGINDLNNAGMSPMAKYLKASVLRGSDDDPEVLRLMFKGGANPAFKTEEGLGLAHLAAGSRRVSVNLLRTLTSWGIDLRAEDKQGRTALHYSAIKGTLTEDVLRFLCDEIGLCTKLDDTHGKTPLDYAVELRQIHRSPGFFNPNRWALTENLLRDYEERYE</sequence>
<dbReference type="InterPro" id="IPR027417">
    <property type="entry name" value="P-loop_NTPase"/>
</dbReference>
<evidence type="ECO:0000256" key="2">
    <source>
        <dbReference type="PROSITE-ProRule" id="PRU00023"/>
    </source>
</evidence>
<dbReference type="SUPFAM" id="SSF48403">
    <property type="entry name" value="Ankyrin repeat"/>
    <property type="match status" value="2"/>
</dbReference>
<dbReference type="STRING" id="1283841.A0A084QPA3"/>
<evidence type="ECO:0000259" key="3">
    <source>
        <dbReference type="Pfam" id="PF22939"/>
    </source>
</evidence>
<dbReference type="SMART" id="SM00248">
    <property type="entry name" value="ANK"/>
    <property type="match status" value="9"/>
</dbReference>
<evidence type="ECO:0000313" key="5">
    <source>
        <dbReference type="EMBL" id="KFA65788.1"/>
    </source>
</evidence>
<proteinExistence type="predicted"/>
<feature type="domain" description="Nephrocystin 3-like N-terminal" evidence="4">
    <location>
        <begin position="199"/>
        <end position="357"/>
    </location>
</feature>
<evidence type="ECO:0000259" key="4">
    <source>
        <dbReference type="Pfam" id="PF24883"/>
    </source>
</evidence>
<keyword evidence="6" id="KW-1185">Reference proteome</keyword>
<dbReference type="PANTHER" id="PTHR10039">
    <property type="entry name" value="AMELOGENIN"/>
    <property type="match status" value="1"/>
</dbReference>
<feature type="repeat" description="ANK" evidence="2">
    <location>
        <begin position="761"/>
        <end position="793"/>
    </location>
</feature>
<feature type="repeat" description="ANK" evidence="2">
    <location>
        <begin position="665"/>
        <end position="697"/>
    </location>
</feature>
<organism evidence="5 6">
    <name type="scientific">Stachybotrys chlorohalonatus (strain IBT 40285)</name>
    <dbReference type="NCBI Taxonomy" id="1283841"/>
    <lineage>
        <taxon>Eukaryota</taxon>
        <taxon>Fungi</taxon>
        <taxon>Dikarya</taxon>
        <taxon>Ascomycota</taxon>
        <taxon>Pezizomycotina</taxon>
        <taxon>Sordariomycetes</taxon>
        <taxon>Hypocreomycetidae</taxon>
        <taxon>Hypocreales</taxon>
        <taxon>Stachybotryaceae</taxon>
        <taxon>Stachybotrys</taxon>
    </lineage>
</organism>
<dbReference type="InterPro" id="IPR056884">
    <property type="entry name" value="NPHP3-like_N"/>
</dbReference>
<feature type="domain" description="GPI inositol-deacylase winged helix" evidence="3">
    <location>
        <begin position="469"/>
        <end position="549"/>
    </location>
</feature>
<evidence type="ECO:0000256" key="1">
    <source>
        <dbReference type="ARBA" id="ARBA00022737"/>
    </source>
</evidence>
<name>A0A084QPA3_STAC4</name>
<protein>
    <submittedName>
        <fullName evidence="5">Uncharacterized protein</fullName>
    </submittedName>
</protein>
<dbReference type="InterPro" id="IPR036770">
    <property type="entry name" value="Ankyrin_rpt-contain_sf"/>
</dbReference>
<dbReference type="EMBL" id="KL660554">
    <property type="protein sequence ID" value="KFA65788.1"/>
    <property type="molecule type" value="Genomic_DNA"/>
</dbReference>
<feature type="repeat" description="ANK" evidence="2">
    <location>
        <begin position="907"/>
        <end position="939"/>
    </location>
</feature>
<reference evidence="5 6" key="1">
    <citation type="journal article" date="2014" name="BMC Genomics">
        <title>Comparative genome sequencing reveals chemotype-specific gene clusters in the toxigenic black mold Stachybotrys.</title>
        <authorList>
            <person name="Semeiks J."/>
            <person name="Borek D."/>
            <person name="Otwinowski Z."/>
            <person name="Grishin N.V."/>
        </authorList>
    </citation>
    <scope>NUCLEOTIDE SEQUENCE [LARGE SCALE GENOMIC DNA]</scope>
    <source>
        <strain evidence="5 6">IBT 40285</strain>
    </source>
</reference>
<evidence type="ECO:0000313" key="6">
    <source>
        <dbReference type="Proteomes" id="UP000028524"/>
    </source>
</evidence>
<dbReference type="OrthoDB" id="448455at2759"/>
<keyword evidence="2" id="KW-0040">ANK repeat</keyword>
<dbReference type="Gene3D" id="3.40.50.300">
    <property type="entry name" value="P-loop containing nucleotide triphosphate hydrolases"/>
    <property type="match status" value="1"/>
</dbReference>
<dbReference type="PROSITE" id="PS50297">
    <property type="entry name" value="ANK_REP_REGION"/>
    <property type="match status" value="4"/>
</dbReference>
<accession>A0A084QPA3</accession>